<keyword evidence="8" id="KW-1185">Reference proteome</keyword>
<evidence type="ECO:0000259" key="4">
    <source>
        <dbReference type="PROSITE" id="PS50026"/>
    </source>
</evidence>
<dbReference type="InterPro" id="IPR001304">
    <property type="entry name" value="C-type_lectin-like"/>
</dbReference>
<dbReference type="PROSITE" id="PS50026">
    <property type="entry name" value="EGF_3"/>
    <property type="match status" value="1"/>
</dbReference>
<dbReference type="CDD" id="cd00037">
    <property type="entry name" value="CLECT"/>
    <property type="match status" value="1"/>
</dbReference>
<comment type="caution">
    <text evidence="7">The sequence shown here is derived from an EMBL/GenBank/DDBJ whole genome shotgun (WGS) entry which is preliminary data.</text>
</comment>
<dbReference type="Pfam" id="PF07648">
    <property type="entry name" value="Kazal_2"/>
    <property type="match status" value="1"/>
</dbReference>
<dbReference type="AlphaFoldDB" id="A0A2B4RTV8"/>
<dbReference type="STRING" id="50429.A0A2B4RTV8"/>
<dbReference type="PROSITE" id="PS51465">
    <property type="entry name" value="KAZAL_2"/>
    <property type="match status" value="1"/>
</dbReference>
<dbReference type="InterPro" id="IPR050111">
    <property type="entry name" value="C-type_lectin/snaclec_domain"/>
</dbReference>
<dbReference type="Gene3D" id="2.60.40.2080">
    <property type="match status" value="2"/>
</dbReference>
<name>A0A2B4RTV8_STYPI</name>
<dbReference type="InterPro" id="IPR016187">
    <property type="entry name" value="CTDL_fold"/>
</dbReference>
<dbReference type="SUPFAM" id="SSF141086">
    <property type="entry name" value="Agglutinin HPA-like"/>
    <property type="match status" value="1"/>
</dbReference>
<dbReference type="SMART" id="SM00280">
    <property type="entry name" value="KAZAL"/>
    <property type="match status" value="1"/>
</dbReference>
<feature type="domain" description="C-type lectin" evidence="5">
    <location>
        <begin position="684"/>
        <end position="800"/>
    </location>
</feature>
<dbReference type="PANTHER" id="PTHR22803">
    <property type="entry name" value="MANNOSE, PHOSPHOLIPASE, LECTIN RECEPTOR RELATED"/>
    <property type="match status" value="1"/>
</dbReference>
<keyword evidence="1" id="KW-1015">Disulfide bond</keyword>
<dbReference type="InterPro" id="IPR037221">
    <property type="entry name" value="H-type_lectin_dom_sf"/>
</dbReference>
<evidence type="ECO:0000259" key="5">
    <source>
        <dbReference type="PROSITE" id="PS50041"/>
    </source>
</evidence>
<dbReference type="PROSITE" id="PS50041">
    <property type="entry name" value="C_TYPE_LECTIN_2"/>
    <property type="match status" value="1"/>
</dbReference>
<proteinExistence type="predicted"/>
<dbReference type="InterPro" id="IPR018378">
    <property type="entry name" value="C-type_lectin_CS"/>
</dbReference>
<dbReference type="Proteomes" id="UP000225706">
    <property type="component" value="Unassembled WGS sequence"/>
</dbReference>
<feature type="domain" description="EGF-like" evidence="4">
    <location>
        <begin position="390"/>
        <end position="430"/>
    </location>
</feature>
<feature type="region of interest" description="Disordered" evidence="3">
    <location>
        <begin position="1"/>
        <end position="109"/>
    </location>
</feature>
<dbReference type="InterPro" id="IPR016186">
    <property type="entry name" value="C-type_lectin-like/link_sf"/>
</dbReference>
<dbReference type="Gene3D" id="3.10.100.10">
    <property type="entry name" value="Mannose-Binding Protein A, subunit A"/>
    <property type="match status" value="1"/>
</dbReference>
<dbReference type="Gene3D" id="3.30.60.30">
    <property type="match status" value="1"/>
</dbReference>
<dbReference type="InterPro" id="IPR000742">
    <property type="entry name" value="EGF"/>
</dbReference>
<feature type="compositionally biased region" description="Basic and acidic residues" evidence="3">
    <location>
        <begin position="26"/>
        <end position="109"/>
    </location>
</feature>
<comment type="caution">
    <text evidence="2">Lacks conserved residue(s) required for the propagation of feature annotation.</text>
</comment>
<keyword evidence="2" id="KW-0245">EGF-like domain</keyword>
<feature type="compositionally biased region" description="Basic and acidic residues" evidence="3">
    <location>
        <begin position="1"/>
        <end position="19"/>
    </location>
</feature>
<protein>
    <submittedName>
        <fullName evidence="7">Aggrecan core protein</fullName>
    </submittedName>
</protein>
<gene>
    <name evidence="7" type="primary">ACAN</name>
    <name evidence="7" type="ORF">AWC38_SpisGene15328</name>
</gene>
<accession>A0A2B4RTV8</accession>
<evidence type="ECO:0000313" key="8">
    <source>
        <dbReference type="Proteomes" id="UP000225706"/>
    </source>
</evidence>
<evidence type="ECO:0000256" key="2">
    <source>
        <dbReference type="PROSITE-ProRule" id="PRU00076"/>
    </source>
</evidence>
<dbReference type="Pfam" id="PF00059">
    <property type="entry name" value="Lectin_C"/>
    <property type="match status" value="1"/>
</dbReference>
<dbReference type="OrthoDB" id="418245at2759"/>
<dbReference type="CDD" id="cd00104">
    <property type="entry name" value="KAZAL_FS"/>
    <property type="match status" value="1"/>
</dbReference>
<evidence type="ECO:0000256" key="1">
    <source>
        <dbReference type="ARBA" id="ARBA00023157"/>
    </source>
</evidence>
<dbReference type="SUPFAM" id="SSF56436">
    <property type="entry name" value="C-type lectin-like"/>
    <property type="match status" value="1"/>
</dbReference>
<dbReference type="SMART" id="SM00034">
    <property type="entry name" value="CLECT"/>
    <property type="match status" value="1"/>
</dbReference>
<organism evidence="7 8">
    <name type="scientific">Stylophora pistillata</name>
    <name type="common">Smooth cauliflower coral</name>
    <dbReference type="NCBI Taxonomy" id="50429"/>
    <lineage>
        <taxon>Eukaryota</taxon>
        <taxon>Metazoa</taxon>
        <taxon>Cnidaria</taxon>
        <taxon>Anthozoa</taxon>
        <taxon>Hexacorallia</taxon>
        <taxon>Scleractinia</taxon>
        <taxon>Astrocoeniina</taxon>
        <taxon>Pocilloporidae</taxon>
        <taxon>Stylophora</taxon>
    </lineage>
</organism>
<dbReference type="SUPFAM" id="SSF100895">
    <property type="entry name" value="Kazal-type serine protease inhibitors"/>
    <property type="match status" value="1"/>
</dbReference>
<feature type="domain" description="Kazal-like" evidence="6">
    <location>
        <begin position="416"/>
        <end position="463"/>
    </location>
</feature>
<sequence length="806" mass="91008">MRNREYRTGKENEQQRTEEGNGNGERGTRNEEYERWNGERGVKNEERRMGNKERGTRNQERRRSKDNGDRRIENEERGTRNEERGTRNEERGTRNEEQGTRNEERRRRFERGKVVINQEGSCGAHCQTVSFSNRFSGGAPFVFASLNHGNVSSIVHDSAFIWVEDVTAADFKACLVQGGQSSGGNTTIDWLAFHGAQSGVYHGKTSFGLFTTGTKCDQVSFPQVFSQLPKIQVTVKHSASNQSQDAMSVWIESLSTSQFEVCLRESRTFDGPHSNLVVNWMAYTNYPSSWGAIGSSEVVFSEYETPNARNSYALCKNINFTSPLYEPPVVLTTVLNGPNKRVNIGSQVKGPLVSWLEEVTKSYFRVCIKDDAGHDGQRANINVDYLVVGDLDPCMNASCKYHSHCVALSPGQFRCRCKSSCPSFEEQLCASNGRTFRNLCLLKKEVCRTKGNYSYYHPGSCTGFPLQRGRHKFRNVPSWAEDQCESIDFDPFVFYPHKKVYVQLTVNHFNYSDPGTVHEATTPWVESVNSTQFTACVTRAGRNDYPSDSFADVDWVAYQGAPSGGVAGEEKFSRWWTGTSCKTITLPSGKFLTSPTVIVTAEHYRSGLKHDATCVWLEDVSASSFKICLREFQNFAGVHDDISVFITTSGFRICVKEVFVNRFDPVTVSYAVLADICQAGWAYYKGYCYRRISSCDSWSGSQATCATLGANLPSIHSQEENVYIQSLHGGDHSWLGLSDRNTEGTFVWSDGSQFNFHYWASHQPNNFHDEDCVHTLGFLKNHKYRWNDVNCTDCHKFTCKKGRFAE</sequence>
<evidence type="ECO:0000259" key="6">
    <source>
        <dbReference type="PROSITE" id="PS51465"/>
    </source>
</evidence>
<evidence type="ECO:0000313" key="7">
    <source>
        <dbReference type="EMBL" id="PFX20233.1"/>
    </source>
</evidence>
<dbReference type="InterPro" id="IPR002350">
    <property type="entry name" value="Kazal_dom"/>
</dbReference>
<evidence type="ECO:0000256" key="3">
    <source>
        <dbReference type="SAM" id="MobiDB-lite"/>
    </source>
</evidence>
<dbReference type="InterPro" id="IPR036058">
    <property type="entry name" value="Kazal_dom_sf"/>
</dbReference>
<reference evidence="8" key="1">
    <citation type="journal article" date="2017" name="bioRxiv">
        <title>Comparative analysis of the genomes of Stylophora pistillata and Acropora digitifera provides evidence for extensive differences between species of corals.</title>
        <authorList>
            <person name="Voolstra C.R."/>
            <person name="Li Y."/>
            <person name="Liew Y.J."/>
            <person name="Baumgarten S."/>
            <person name="Zoccola D."/>
            <person name="Flot J.-F."/>
            <person name="Tambutte S."/>
            <person name="Allemand D."/>
            <person name="Aranda M."/>
        </authorList>
    </citation>
    <scope>NUCLEOTIDE SEQUENCE [LARGE SCALE GENOMIC DNA]</scope>
</reference>
<dbReference type="EMBL" id="LSMT01000325">
    <property type="protein sequence ID" value="PFX20233.1"/>
    <property type="molecule type" value="Genomic_DNA"/>
</dbReference>
<dbReference type="PROSITE" id="PS00615">
    <property type="entry name" value="C_TYPE_LECTIN_1"/>
    <property type="match status" value="1"/>
</dbReference>